<dbReference type="PANTHER" id="PTHR11360:SF284">
    <property type="entry name" value="EG:103B4.3 PROTEIN-RELATED"/>
    <property type="match status" value="1"/>
</dbReference>
<dbReference type="SUPFAM" id="SSF103473">
    <property type="entry name" value="MFS general substrate transporter"/>
    <property type="match status" value="1"/>
</dbReference>
<feature type="domain" description="Major facilitator superfamily (MFS) profile" evidence="4">
    <location>
        <begin position="40"/>
        <end position="457"/>
    </location>
</feature>
<dbReference type="EMBL" id="CP055898">
    <property type="protein sequence ID" value="QKX55184.1"/>
    <property type="molecule type" value="Genomic_DNA"/>
</dbReference>
<sequence length="458" mass="48960">MFSPSAPPGRPGKPFELDLDIAEPVDGSSQQGSEYIIFRQQILIALSCFILTFTGCGINFAFGVYEELYETLDGPFENASPGEIGLIGTLAASLMTLGAPIASNWCRKYGPRFVVLLGAVLFAISGISASVGTQLWHFQVTQGFLQGCAACLIYIPAVTVPPKYFDERRAFAMGIITSGTGFGGMVWAPFLRFLISSLGYRQTILVAGVIAGIVVAISASALKEAKRAPVKAPQTRGSRNLRDERQCPKSRKGVVLSQDFISHALGTSLQAAAYMIPVYFMSSYARTLGYSRAAGANIIALSDAFNSGGKILIGYYADRLGSLNALVLSTLVSAVATFGLCYVSVSDLDADFHRILFLTYACMYGITAGAYVSLFPASLMEQFGSVDFARVSGLLYMIRGIGTLVGTPLGGALVRHDIHATVPSSFDRTFFFVGFLLFGATISVAWARSLKLQPSPIS</sequence>
<dbReference type="Pfam" id="PF07690">
    <property type="entry name" value="MFS_1"/>
    <property type="match status" value="1"/>
</dbReference>
<dbReference type="InterPro" id="IPR011701">
    <property type="entry name" value="MFS"/>
</dbReference>
<dbReference type="PANTHER" id="PTHR11360">
    <property type="entry name" value="MONOCARBOXYLATE TRANSPORTER"/>
    <property type="match status" value="1"/>
</dbReference>
<protein>
    <recommendedName>
        <fullName evidence="4">Major facilitator superfamily (MFS) profile domain-containing protein</fullName>
    </recommendedName>
</protein>
<comment type="subcellular location">
    <subcellularLocation>
        <location evidence="1">Membrane</location>
        <topology evidence="1">Multi-pass membrane protein</topology>
    </subcellularLocation>
</comment>
<feature type="transmembrane region" description="Helical" evidence="3">
    <location>
        <begin position="84"/>
        <end position="106"/>
    </location>
</feature>
<dbReference type="Gene3D" id="1.20.1250.20">
    <property type="entry name" value="MFS general substrate transporter like domains"/>
    <property type="match status" value="1"/>
</dbReference>
<feature type="transmembrane region" description="Helical" evidence="3">
    <location>
        <begin position="42"/>
        <end position="64"/>
    </location>
</feature>
<keyword evidence="3" id="KW-0472">Membrane</keyword>
<feature type="transmembrane region" description="Helical" evidence="3">
    <location>
        <begin position="113"/>
        <end position="132"/>
    </location>
</feature>
<evidence type="ECO:0000259" key="4">
    <source>
        <dbReference type="PROSITE" id="PS50850"/>
    </source>
</evidence>
<proteinExistence type="inferred from homology"/>
<comment type="similarity">
    <text evidence="2">Belongs to the major facilitator superfamily. Monocarboxylate porter (TC 2.A.1.13) family.</text>
</comment>
<dbReference type="GO" id="GO:0016020">
    <property type="term" value="C:membrane"/>
    <property type="evidence" value="ECO:0007669"/>
    <property type="project" value="UniProtKB-SubCell"/>
</dbReference>
<feature type="transmembrane region" description="Helical" evidence="3">
    <location>
        <begin position="170"/>
        <end position="190"/>
    </location>
</feature>
<feature type="transmembrane region" description="Helical" evidence="3">
    <location>
        <begin position="325"/>
        <end position="343"/>
    </location>
</feature>
<dbReference type="InterPro" id="IPR036259">
    <property type="entry name" value="MFS_trans_sf"/>
</dbReference>
<dbReference type="GeneID" id="55989785"/>
<feature type="transmembrane region" description="Helical" evidence="3">
    <location>
        <begin position="394"/>
        <end position="414"/>
    </location>
</feature>
<dbReference type="AlphaFoldDB" id="A0A7H8QMR5"/>
<evidence type="ECO:0000256" key="1">
    <source>
        <dbReference type="ARBA" id="ARBA00004141"/>
    </source>
</evidence>
<feature type="transmembrane region" description="Helical" evidence="3">
    <location>
        <begin position="355"/>
        <end position="374"/>
    </location>
</feature>
<accession>A0A7H8QMR5</accession>
<dbReference type="GO" id="GO:0022857">
    <property type="term" value="F:transmembrane transporter activity"/>
    <property type="evidence" value="ECO:0007669"/>
    <property type="project" value="InterPro"/>
</dbReference>
<feature type="transmembrane region" description="Helical" evidence="3">
    <location>
        <begin position="202"/>
        <end position="222"/>
    </location>
</feature>
<dbReference type="OrthoDB" id="6499973at2759"/>
<dbReference type="PROSITE" id="PS50850">
    <property type="entry name" value="MFS"/>
    <property type="match status" value="1"/>
</dbReference>
<organism evidence="5 6">
    <name type="scientific">Talaromyces rugulosus</name>
    <name type="common">Penicillium rugulosum</name>
    <dbReference type="NCBI Taxonomy" id="121627"/>
    <lineage>
        <taxon>Eukaryota</taxon>
        <taxon>Fungi</taxon>
        <taxon>Dikarya</taxon>
        <taxon>Ascomycota</taxon>
        <taxon>Pezizomycotina</taxon>
        <taxon>Eurotiomycetes</taxon>
        <taxon>Eurotiomycetidae</taxon>
        <taxon>Eurotiales</taxon>
        <taxon>Trichocomaceae</taxon>
        <taxon>Talaromyces</taxon>
        <taxon>Talaromyces sect. Islandici</taxon>
    </lineage>
</organism>
<reference evidence="6" key="1">
    <citation type="submission" date="2020-06" db="EMBL/GenBank/DDBJ databases">
        <title>A chromosome-scale genome assembly of Talaromyces rugulosus W13939.</title>
        <authorList>
            <person name="Wang B."/>
            <person name="Guo L."/>
            <person name="Ye K."/>
            <person name="Wang L."/>
        </authorList>
    </citation>
    <scope>NUCLEOTIDE SEQUENCE [LARGE SCALE GENOMIC DNA]</scope>
    <source>
        <strain evidence="6">W13939</strain>
    </source>
</reference>
<dbReference type="InterPro" id="IPR050327">
    <property type="entry name" value="Proton-linked_MCT"/>
</dbReference>
<dbReference type="Proteomes" id="UP000509510">
    <property type="component" value="Chromosome I"/>
</dbReference>
<evidence type="ECO:0000313" key="6">
    <source>
        <dbReference type="Proteomes" id="UP000509510"/>
    </source>
</evidence>
<evidence type="ECO:0000256" key="2">
    <source>
        <dbReference type="ARBA" id="ARBA00006727"/>
    </source>
</evidence>
<dbReference type="RefSeq" id="XP_035341363.1">
    <property type="nucleotide sequence ID" value="XM_035485470.1"/>
</dbReference>
<feature type="transmembrane region" description="Helical" evidence="3">
    <location>
        <begin position="138"/>
        <end position="158"/>
    </location>
</feature>
<dbReference type="InterPro" id="IPR020846">
    <property type="entry name" value="MFS_dom"/>
</dbReference>
<evidence type="ECO:0000313" key="5">
    <source>
        <dbReference type="EMBL" id="QKX55184.1"/>
    </source>
</evidence>
<feature type="transmembrane region" description="Helical" evidence="3">
    <location>
        <begin position="426"/>
        <end position="447"/>
    </location>
</feature>
<keyword evidence="3" id="KW-0812">Transmembrane</keyword>
<dbReference type="KEGG" id="trg:TRUGW13939_02276"/>
<keyword evidence="6" id="KW-1185">Reference proteome</keyword>
<name>A0A7H8QMR5_TALRU</name>
<gene>
    <name evidence="5" type="ORF">TRUGW13939_02276</name>
</gene>
<keyword evidence="3" id="KW-1133">Transmembrane helix</keyword>
<evidence type="ECO:0000256" key="3">
    <source>
        <dbReference type="SAM" id="Phobius"/>
    </source>
</evidence>